<protein>
    <submittedName>
        <fullName evidence="2">Uncharacterized protein</fullName>
    </submittedName>
</protein>
<dbReference type="Proteomes" id="UP000054350">
    <property type="component" value="Unassembled WGS sequence"/>
</dbReference>
<organism evidence="2 3">
    <name type="scientific">Allomyces macrogynus (strain ATCC 38327)</name>
    <name type="common">Allomyces javanicus var. macrogynus</name>
    <dbReference type="NCBI Taxonomy" id="578462"/>
    <lineage>
        <taxon>Eukaryota</taxon>
        <taxon>Fungi</taxon>
        <taxon>Fungi incertae sedis</taxon>
        <taxon>Blastocladiomycota</taxon>
        <taxon>Blastocladiomycetes</taxon>
        <taxon>Blastocladiales</taxon>
        <taxon>Blastocladiaceae</taxon>
        <taxon>Allomyces</taxon>
    </lineage>
</organism>
<dbReference type="EMBL" id="GG745367">
    <property type="protein sequence ID" value="KNE70655.1"/>
    <property type="molecule type" value="Genomic_DNA"/>
</dbReference>
<gene>
    <name evidence="2" type="ORF">AMAG_20302</name>
</gene>
<keyword evidence="3" id="KW-1185">Reference proteome</keyword>
<proteinExistence type="predicted"/>
<feature type="region of interest" description="Disordered" evidence="1">
    <location>
        <begin position="55"/>
        <end position="83"/>
    </location>
</feature>
<evidence type="ECO:0000313" key="3">
    <source>
        <dbReference type="Proteomes" id="UP000054350"/>
    </source>
</evidence>
<evidence type="ECO:0000313" key="2">
    <source>
        <dbReference type="EMBL" id="KNE70655.1"/>
    </source>
</evidence>
<dbReference type="AlphaFoldDB" id="A0A0L0T7E2"/>
<accession>A0A0L0T7E2</accession>
<reference evidence="3" key="2">
    <citation type="submission" date="2009-11" db="EMBL/GenBank/DDBJ databases">
        <title>The Genome Sequence of Allomyces macrogynus strain ATCC 38327.</title>
        <authorList>
            <consortium name="The Broad Institute Genome Sequencing Platform"/>
            <person name="Russ C."/>
            <person name="Cuomo C."/>
            <person name="Shea T."/>
            <person name="Young S.K."/>
            <person name="Zeng Q."/>
            <person name="Koehrsen M."/>
            <person name="Haas B."/>
            <person name="Borodovsky M."/>
            <person name="Guigo R."/>
            <person name="Alvarado L."/>
            <person name="Berlin A."/>
            <person name="Borenstein D."/>
            <person name="Chen Z."/>
            <person name="Engels R."/>
            <person name="Freedman E."/>
            <person name="Gellesch M."/>
            <person name="Goldberg J."/>
            <person name="Griggs A."/>
            <person name="Gujja S."/>
            <person name="Heiman D."/>
            <person name="Hepburn T."/>
            <person name="Howarth C."/>
            <person name="Jen D."/>
            <person name="Larson L."/>
            <person name="Lewis B."/>
            <person name="Mehta T."/>
            <person name="Park D."/>
            <person name="Pearson M."/>
            <person name="Roberts A."/>
            <person name="Saif S."/>
            <person name="Shenoy N."/>
            <person name="Sisk P."/>
            <person name="Stolte C."/>
            <person name="Sykes S."/>
            <person name="Walk T."/>
            <person name="White J."/>
            <person name="Yandava C."/>
            <person name="Burger G."/>
            <person name="Gray M.W."/>
            <person name="Holland P.W.H."/>
            <person name="King N."/>
            <person name="Lang F.B.F."/>
            <person name="Roger A.J."/>
            <person name="Ruiz-Trillo I."/>
            <person name="Lander E."/>
            <person name="Nusbaum C."/>
        </authorList>
    </citation>
    <scope>NUCLEOTIDE SEQUENCE [LARGE SCALE GENOMIC DNA]</scope>
    <source>
        <strain evidence="3">ATCC 38327</strain>
    </source>
</reference>
<dbReference type="VEuPathDB" id="FungiDB:AMAG_20302"/>
<evidence type="ECO:0000256" key="1">
    <source>
        <dbReference type="SAM" id="MobiDB-lite"/>
    </source>
</evidence>
<reference evidence="2 3" key="1">
    <citation type="submission" date="2009-11" db="EMBL/GenBank/DDBJ databases">
        <title>Annotation of Allomyces macrogynus ATCC 38327.</title>
        <authorList>
            <consortium name="The Broad Institute Genome Sequencing Platform"/>
            <person name="Russ C."/>
            <person name="Cuomo C."/>
            <person name="Burger G."/>
            <person name="Gray M.W."/>
            <person name="Holland P.W.H."/>
            <person name="King N."/>
            <person name="Lang F.B.F."/>
            <person name="Roger A.J."/>
            <person name="Ruiz-Trillo I."/>
            <person name="Young S.K."/>
            <person name="Zeng Q."/>
            <person name="Gargeya S."/>
            <person name="Fitzgerald M."/>
            <person name="Haas B."/>
            <person name="Abouelleil A."/>
            <person name="Alvarado L."/>
            <person name="Arachchi H.M."/>
            <person name="Berlin A."/>
            <person name="Chapman S.B."/>
            <person name="Gearin G."/>
            <person name="Goldberg J."/>
            <person name="Griggs A."/>
            <person name="Gujja S."/>
            <person name="Hansen M."/>
            <person name="Heiman D."/>
            <person name="Howarth C."/>
            <person name="Larimer J."/>
            <person name="Lui A."/>
            <person name="MacDonald P.J.P."/>
            <person name="McCowen C."/>
            <person name="Montmayeur A."/>
            <person name="Murphy C."/>
            <person name="Neiman D."/>
            <person name="Pearson M."/>
            <person name="Priest M."/>
            <person name="Roberts A."/>
            <person name="Saif S."/>
            <person name="Shea T."/>
            <person name="Sisk P."/>
            <person name="Stolte C."/>
            <person name="Sykes S."/>
            <person name="Wortman J."/>
            <person name="Nusbaum C."/>
            <person name="Birren B."/>
        </authorList>
    </citation>
    <scope>NUCLEOTIDE SEQUENCE [LARGE SCALE GENOMIC DNA]</scope>
    <source>
        <strain evidence="2 3">ATCC 38327</strain>
    </source>
</reference>
<sequence>MHFLTGPTADGSGSVASAAVAAPTLPDHASPYYHQHYQTAAAAAAAWAHADVYYTRSAPAPGPPPPVQQQQQQQAGHHHYLADPTTVGDYAGMGMGGYPRHPRVPVPVATATAAGGGNAWHSGGDGYGWLVGP</sequence>
<name>A0A0L0T7E2_ALLM3</name>